<dbReference type="Proteomes" id="UP000789901">
    <property type="component" value="Unassembled WGS sequence"/>
</dbReference>
<dbReference type="EMBL" id="CAJVQB010100688">
    <property type="protein sequence ID" value="CAG8850362.1"/>
    <property type="molecule type" value="Genomic_DNA"/>
</dbReference>
<evidence type="ECO:0000313" key="2">
    <source>
        <dbReference type="Proteomes" id="UP000789901"/>
    </source>
</evidence>
<protein>
    <submittedName>
        <fullName evidence="1">22489_t:CDS:1</fullName>
    </submittedName>
</protein>
<comment type="caution">
    <text evidence="1">The sequence shown here is derived from an EMBL/GenBank/DDBJ whole genome shotgun (WGS) entry which is preliminary data.</text>
</comment>
<evidence type="ECO:0000313" key="1">
    <source>
        <dbReference type="EMBL" id="CAG8850362.1"/>
    </source>
</evidence>
<accession>A0ABN7X7Z7</accession>
<gene>
    <name evidence="1" type="ORF">GMARGA_LOCUS40177</name>
</gene>
<proteinExistence type="predicted"/>
<reference evidence="1 2" key="1">
    <citation type="submission" date="2021-06" db="EMBL/GenBank/DDBJ databases">
        <authorList>
            <person name="Kallberg Y."/>
            <person name="Tangrot J."/>
            <person name="Rosling A."/>
        </authorList>
    </citation>
    <scope>NUCLEOTIDE SEQUENCE [LARGE SCALE GENOMIC DNA]</scope>
    <source>
        <strain evidence="1 2">120-4 pot B 10/14</strain>
    </source>
</reference>
<name>A0ABN7X7Z7_GIGMA</name>
<organism evidence="1 2">
    <name type="scientific">Gigaspora margarita</name>
    <dbReference type="NCBI Taxonomy" id="4874"/>
    <lineage>
        <taxon>Eukaryota</taxon>
        <taxon>Fungi</taxon>
        <taxon>Fungi incertae sedis</taxon>
        <taxon>Mucoromycota</taxon>
        <taxon>Glomeromycotina</taxon>
        <taxon>Glomeromycetes</taxon>
        <taxon>Diversisporales</taxon>
        <taxon>Gigasporaceae</taxon>
        <taxon>Gigaspora</taxon>
    </lineage>
</organism>
<sequence length="50" mass="5559">ITFGVVAKDAIRDPLELPLESPLFRSSDFEARETILTFLEVVGRALLESP</sequence>
<keyword evidence="2" id="KW-1185">Reference proteome</keyword>
<feature type="non-terminal residue" evidence="1">
    <location>
        <position position="50"/>
    </location>
</feature>
<feature type="non-terminal residue" evidence="1">
    <location>
        <position position="1"/>
    </location>
</feature>